<comment type="caution">
    <text evidence="7">The sequence shown here is derived from an EMBL/GenBank/DDBJ whole genome shotgun (WGS) entry which is preliminary data.</text>
</comment>
<dbReference type="AlphaFoldDB" id="A0A8T0IVD2"/>
<dbReference type="InterPro" id="IPR002173">
    <property type="entry name" value="Carboh/pur_kinase_PfkB_CS"/>
</dbReference>
<evidence type="ECO:0000256" key="1">
    <source>
        <dbReference type="ARBA" id="ARBA00010688"/>
    </source>
</evidence>
<name>A0A8T0IVD2_CERPU</name>
<dbReference type="SUPFAM" id="SSF53613">
    <property type="entry name" value="Ribokinase-like"/>
    <property type="match status" value="1"/>
</dbReference>
<dbReference type="GO" id="GO:0016301">
    <property type="term" value="F:kinase activity"/>
    <property type="evidence" value="ECO:0007669"/>
    <property type="project" value="UniProtKB-KW"/>
</dbReference>
<keyword evidence="8" id="KW-1185">Reference proteome</keyword>
<dbReference type="Proteomes" id="UP000822688">
    <property type="component" value="Chromosome 2"/>
</dbReference>
<dbReference type="InterPro" id="IPR050306">
    <property type="entry name" value="PfkB_Carbo_kinase"/>
</dbReference>
<proteinExistence type="inferred from homology"/>
<dbReference type="GO" id="GO:0005524">
    <property type="term" value="F:ATP binding"/>
    <property type="evidence" value="ECO:0007669"/>
    <property type="project" value="UniProtKB-KW"/>
</dbReference>
<evidence type="ECO:0000313" key="7">
    <source>
        <dbReference type="EMBL" id="KAG0586641.1"/>
    </source>
</evidence>
<evidence type="ECO:0000259" key="6">
    <source>
        <dbReference type="Pfam" id="PF00294"/>
    </source>
</evidence>
<evidence type="ECO:0000256" key="3">
    <source>
        <dbReference type="ARBA" id="ARBA00022741"/>
    </source>
</evidence>
<sequence length="216" mass="23978">MHYGSISLITEPSRSTHMEAMRIAREGGCMLSYDPNLRLPLWPSPEAAKDGIKSIWDQADIIKVSDEEVVFLTGGDPKSDDNNMRMFHPRCKLMLVTEGGEGCRYYTQKFKGKVGGIKVQVVDTTGAGDAFCAGLLSNLAKDFGIIDDEPRLREALKFANACGAITTTERGAIPSMPDRDTVSRMIRRPSAAQSSTTDPSWQGYQRWRFRHSSILE</sequence>
<evidence type="ECO:0000256" key="2">
    <source>
        <dbReference type="ARBA" id="ARBA00022679"/>
    </source>
</evidence>
<evidence type="ECO:0000313" key="8">
    <source>
        <dbReference type="Proteomes" id="UP000822688"/>
    </source>
</evidence>
<dbReference type="PROSITE" id="PS00584">
    <property type="entry name" value="PFKB_KINASES_2"/>
    <property type="match status" value="1"/>
</dbReference>
<dbReference type="Pfam" id="PF00294">
    <property type="entry name" value="PfkB"/>
    <property type="match status" value="1"/>
</dbReference>
<keyword evidence="3" id="KW-0547">Nucleotide-binding</keyword>
<dbReference type="InterPro" id="IPR011611">
    <property type="entry name" value="PfkB_dom"/>
</dbReference>
<feature type="domain" description="Carbohydrate kinase PfkB" evidence="6">
    <location>
        <begin position="8"/>
        <end position="178"/>
    </location>
</feature>
<dbReference type="PANTHER" id="PTHR43085">
    <property type="entry name" value="HEXOKINASE FAMILY MEMBER"/>
    <property type="match status" value="1"/>
</dbReference>
<dbReference type="CDD" id="cd01167">
    <property type="entry name" value="bac_FRK"/>
    <property type="match status" value="1"/>
</dbReference>
<keyword evidence="5" id="KW-0067">ATP-binding</keyword>
<protein>
    <recommendedName>
        <fullName evidence="6">Carbohydrate kinase PfkB domain-containing protein</fullName>
    </recommendedName>
</protein>
<keyword evidence="4" id="KW-0418">Kinase</keyword>
<dbReference type="PANTHER" id="PTHR43085:SF1">
    <property type="entry name" value="PSEUDOURIDINE KINASE-RELATED"/>
    <property type="match status" value="1"/>
</dbReference>
<dbReference type="InterPro" id="IPR029056">
    <property type="entry name" value="Ribokinase-like"/>
</dbReference>
<dbReference type="EMBL" id="CM026422">
    <property type="protein sequence ID" value="KAG0586641.1"/>
    <property type="molecule type" value="Genomic_DNA"/>
</dbReference>
<gene>
    <name evidence="7" type="ORF">KC19_2G105900</name>
</gene>
<dbReference type="Gene3D" id="3.40.1190.20">
    <property type="match status" value="1"/>
</dbReference>
<organism evidence="7 8">
    <name type="scientific">Ceratodon purpureus</name>
    <name type="common">Fire moss</name>
    <name type="synonym">Dicranum purpureum</name>
    <dbReference type="NCBI Taxonomy" id="3225"/>
    <lineage>
        <taxon>Eukaryota</taxon>
        <taxon>Viridiplantae</taxon>
        <taxon>Streptophyta</taxon>
        <taxon>Embryophyta</taxon>
        <taxon>Bryophyta</taxon>
        <taxon>Bryophytina</taxon>
        <taxon>Bryopsida</taxon>
        <taxon>Dicranidae</taxon>
        <taxon>Pseudoditrichales</taxon>
        <taxon>Ditrichaceae</taxon>
        <taxon>Ceratodon</taxon>
    </lineage>
</organism>
<evidence type="ECO:0000256" key="5">
    <source>
        <dbReference type="ARBA" id="ARBA00022840"/>
    </source>
</evidence>
<keyword evidence="2" id="KW-0808">Transferase</keyword>
<evidence type="ECO:0000256" key="4">
    <source>
        <dbReference type="ARBA" id="ARBA00022777"/>
    </source>
</evidence>
<reference evidence="7" key="1">
    <citation type="submission" date="2020-06" db="EMBL/GenBank/DDBJ databases">
        <title>WGS assembly of Ceratodon purpureus strain R40.</title>
        <authorList>
            <person name="Carey S.B."/>
            <person name="Jenkins J."/>
            <person name="Shu S."/>
            <person name="Lovell J.T."/>
            <person name="Sreedasyam A."/>
            <person name="Maumus F."/>
            <person name="Tiley G.P."/>
            <person name="Fernandez-Pozo N."/>
            <person name="Barry K."/>
            <person name="Chen C."/>
            <person name="Wang M."/>
            <person name="Lipzen A."/>
            <person name="Daum C."/>
            <person name="Saski C.A."/>
            <person name="Payton A.C."/>
            <person name="Mcbreen J.C."/>
            <person name="Conrad R.E."/>
            <person name="Kollar L.M."/>
            <person name="Olsson S."/>
            <person name="Huttunen S."/>
            <person name="Landis J.B."/>
            <person name="Wickett N.J."/>
            <person name="Johnson M.G."/>
            <person name="Rensing S.A."/>
            <person name="Grimwood J."/>
            <person name="Schmutz J."/>
            <person name="Mcdaniel S.F."/>
        </authorList>
    </citation>
    <scope>NUCLEOTIDE SEQUENCE</scope>
    <source>
        <strain evidence="7">R40</strain>
    </source>
</reference>
<comment type="similarity">
    <text evidence="1">Belongs to the carbohydrate kinase PfkB family.</text>
</comment>
<dbReference type="GO" id="GO:0006000">
    <property type="term" value="P:fructose metabolic process"/>
    <property type="evidence" value="ECO:0007669"/>
    <property type="project" value="TreeGrafter"/>
</dbReference>
<accession>A0A8T0IVD2</accession>